<comment type="caution">
    <text evidence="9">The sequence shown here is derived from an EMBL/GenBank/DDBJ whole genome shotgun (WGS) entry which is preliminary data.</text>
</comment>
<feature type="transmembrane region" description="Helical" evidence="6">
    <location>
        <begin position="192"/>
        <end position="210"/>
    </location>
</feature>
<dbReference type="RefSeq" id="WP_068922264.1">
    <property type="nucleotide sequence ID" value="NZ_BMQP01000028.1"/>
</dbReference>
<dbReference type="InterPro" id="IPR003660">
    <property type="entry name" value="HAMP_dom"/>
</dbReference>
<comment type="similarity">
    <text evidence="4">Belongs to the methyl-accepting chemotaxis (MCP) protein family.</text>
</comment>
<dbReference type="EMBL" id="BOOI01000101">
    <property type="protein sequence ID" value="GIH89052.1"/>
    <property type="molecule type" value="Genomic_DNA"/>
</dbReference>
<dbReference type="PANTHER" id="PTHR32089">
    <property type="entry name" value="METHYL-ACCEPTING CHEMOTAXIS PROTEIN MCPB"/>
    <property type="match status" value="1"/>
</dbReference>
<dbReference type="Pfam" id="PF00672">
    <property type="entry name" value="HAMP"/>
    <property type="match status" value="1"/>
</dbReference>
<dbReference type="GO" id="GO:0007165">
    <property type="term" value="P:signal transduction"/>
    <property type="evidence" value="ECO:0007669"/>
    <property type="project" value="UniProtKB-KW"/>
</dbReference>
<dbReference type="InterPro" id="IPR004089">
    <property type="entry name" value="MCPsignal_dom"/>
</dbReference>
<evidence type="ECO:0000313" key="9">
    <source>
        <dbReference type="EMBL" id="GIH89052.1"/>
    </source>
</evidence>
<feature type="domain" description="HAMP" evidence="8">
    <location>
        <begin position="212"/>
        <end position="264"/>
    </location>
</feature>
<dbReference type="SMART" id="SM00283">
    <property type="entry name" value="MA"/>
    <property type="match status" value="1"/>
</dbReference>
<keyword evidence="6" id="KW-0472">Membrane</keyword>
<accession>A0A8J3SAE8</accession>
<dbReference type="PROSITE" id="PS50885">
    <property type="entry name" value="HAMP"/>
    <property type="match status" value="1"/>
</dbReference>
<dbReference type="GO" id="GO:0016020">
    <property type="term" value="C:membrane"/>
    <property type="evidence" value="ECO:0007669"/>
    <property type="project" value="InterPro"/>
</dbReference>
<evidence type="ECO:0000259" key="7">
    <source>
        <dbReference type="PROSITE" id="PS50111"/>
    </source>
</evidence>
<proteinExistence type="inferred from homology"/>
<name>A0A8J3SAE8_PLARO</name>
<dbReference type="GO" id="GO:0004888">
    <property type="term" value="F:transmembrane signaling receptor activity"/>
    <property type="evidence" value="ECO:0007669"/>
    <property type="project" value="InterPro"/>
</dbReference>
<evidence type="ECO:0000256" key="4">
    <source>
        <dbReference type="ARBA" id="ARBA00029447"/>
    </source>
</evidence>
<evidence type="ECO:0000256" key="6">
    <source>
        <dbReference type="SAM" id="Phobius"/>
    </source>
</evidence>
<dbReference type="CDD" id="cd06225">
    <property type="entry name" value="HAMP"/>
    <property type="match status" value="1"/>
</dbReference>
<organism evidence="9 10">
    <name type="scientific">Planobispora rosea</name>
    <dbReference type="NCBI Taxonomy" id="35762"/>
    <lineage>
        <taxon>Bacteria</taxon>
        <taxon>Bacillati</taxon>
        <taxon>Actinomycetota</taxon>
        <taxon>Actinomycetes</taxon>
        <taxon>Streptosporangiales</taxon>
        <taxon>Streptosporangiaceae</taxon>
        <taxon>Planobispora</taxon>
    </lineage>
</organism>
<evidence type="ECO:0008006" key="11">
    <source>
        <dbReference type="Google" id="ProtNLM"/>
    </source>
</evidence>
<dbReference type="InterPro" id="IPR004090">
    <property type="entry name" value="Chemotax_Me-accpt_rcpt"/>
</dbReference>
<dbReference type="SUPFAM" id="SSF58104">
    <property type="entry name" value="Methyl-accepting chemotaxis protein (MCP) signaling domain"/>
    <property type="match status" value="1"/>
</dbReference>
<evidence type="ECO:0000259" key="8">
    <source>
        <dbReference type="PROSITE" id="PS50885"/>
    </source>
</evidence>
<protein>
    <recommendedName>
        <fullName evidence="11">Methyl-accepting chemotaxis protein</fullName>
    </recommendedName>
</protein>
<evidence type="ECO:0000256" key="5">
    <source>
        <dbReference type="PROSITE-ProRule" id="PRU00284"/>
    </source>
</evidence>
<evidence type="ECO:0000256" key="1">
    <source>
        <dbReference type="ARBA" id="ARBA00022692"/>
    </source>
</evidence>
<dbReference type="Pfam" id="PF00015">
    <property type="entry name" value="MCPsignal"/>
    <property type="match status" value="1"/>
</dbReference>
<dbReference type="SMART" id="SM00304">
    <property type="entry name" value="HAMP"/>
    <property type="match status" value="1"/>
</dbReference>
<dbReference type="GO" id="GO:0006935">
    <property type="term" value="P:chemotaxis"/>
    <property type="evidence" value="ECO:0007669"/>
    <property type="project" value="InterPro"/>
</dbReference>
<keyword evidence="3 5" id="KW-0807">Transducer</keyword>
<keyword evidence="2 6" id="KW-1133">Transmembrane helix</keyword>
<keyword evidence="1 6" id="KW-0812">Transmembrane</keyword>
<keyword evidence="10" id="KW-1185">Reference proteome</keyword>
<feature type="domain" description="Methyl-accepting transducer" evidence="7">
    <location>
        <begin position="269"/>
        <end position="498"/>
    </location>
</feature>
<dbReference type="Proteomes" id="UP000655044">
    <property type="component" value="Unassembled WGS sequence"/>
</dbReference>
<reference evidence="9" key="1">
    <citation type="submission" date="2021-01" db="EMBL/GenBank/DDBJ databases">
        <title>Whole genome shotgun sequence of Planobispora rosea NBRC 15558.</title>
        <authorList>
            <person name="Komaki H."/>
            <person name="Tamura T."/>
        </authorList>
    </citation>
    <scope>NUCLEOTIDE SEQUENCE</scope>
    <source>
        <strain evidence="9">NBRC 15558</strain>
    </source>
</reference>
<feature type="transmembrane region" description="Helical" evidence="6">
    <location>
        <begin position="16"/>
        <end position="35"/>
    </location>
</feature>
<sequence>MRRFIRDLSLGWKLRAGFGIVLTLLIVVVVDGFAVRGDLNEQARRVAEEIDPKARTVALLQFRFSDMYGLQTAYTASEASRDDKREFFLGARDKVADLLDQAEATASAGEQSAAAATIREGFEEFGRIDEQVWAAMQSGDREEAVRLSNVVEAPAYIKAMDAAAAFDASVLAERNTHLAALADNRDAADRRAGLLAAVAVLLGGACAVLLTRSVRKPAERVVGVLEKVAAGDLTPRLGIDRGDEIGRMGAALDEALERISGTLRGIAGNTDEVARAADGLNGLAESLNGDSAQASDQVRSVASAAEDVSRHLESVAGGSEEMGASIAEISRNTSAAAAVADATVAKVGEATETVARLGESSAQISNVVKLITSIAEQTNLLALNATIEAARAGDAGKGFAVVAGEVKDLAQETAKATEDISRRVQAIQSDTADAVTAIDQIAEVIGKISEAQQTIASAVEEQTATTNEMNRGVSSAAGGSSQIASGISGVSAVVERTRLGAEQSKHSADTLATMSGELRRLVGRFRF</sequence>
<gene>
    <name evidence="9" type="ORF">Pro02_74600</name>
</gene>
<evidence type="ECO:0000256" key="2">
    <source>
        <dbReference type="ARBA" id="ARBA00022989"/>
    </source>
</evidence>
<dbReference type="Gene3D" id="1.10.287.950">
    <property type="entry name" value="Methyl-accepting chemotaxis protein"/>
    <property type="match status" value="1"/>
</dbReference>
<dbReference type="PANTHER" id="PTHR32089:SF112">
    <property type="entry name" value="LYSOZYME-LIKE PROTEIN-RELATED"/>
    <property type="match status" value="1"/>
</dbReference>
<dbReference type="AlphaFoldDB" id="A0A8J3SAE8"/>
<evidence type="ECO:0000313" key="10">
    <source>
        <dbReference type="Proteomes" id="UP000655044"/>
    </source>
</evidence>
<evidence type="ECO:0000256" key="3">
    <source>
        <dbReference type="ARBA" id="ARBA00023224"/>
    </source>
</evidence>
<dbReference type="PROSITE" id="PS50111">
    <property type="entry name" value="CHEMOTAXIS_TRANSDUC_2"/>
    <property type="match status" value="1"/>
</dbReference>
<dbReference type="PRINTS" id="PR00260">
    <property type="entry name" value="CHEMTRNSDUCR"/>
</dbReference>